<dbReference type="PANTHER" id="PTHR20910">
    <property type="entry name" value="AGAP001623-PA"/>
    <property type="match status" value="1"/>
</dbReference>
<gene>
    <name evidence="2" type="ORF">BCR37DRAFT_393030</name>
</gene>
<keyword evidence="3" id="KW-1185">Reference proteome</keyword>
<dbReference type="OrthoDB" id="159229at2759"/>
<comment type="caution">
    <text evidence="2">The sequence shown here is derived from an EMBL/GenBank/DDBJ whole genome shotgun (WGS) entry which is preliminary data.</text>
</comment>
<organism evidence="2 3">
    <name type="scientific">Protomyces lactucae-debilis</name>
    <dbReference type="NCBI Taxonomy" id="2754530"/>
    <lineage>
        <taxon>Eukaryota</taxon>
        <taxon>Fungi</taxon>
        <taxon>Dikarya</taxon>
        <taxon>Ascomycota</taxon>
        <taxon>Taphrinomycotina</taxon>
        <taxon>Taphrinomycetes</taxon>
        <taxon>Taphrinales</taxon>
        <taxon>Protomycetaceae</taxon>
        <taxon>Protomyces</taxon>
    </lineage>
</organism>
<evidence type="ECO:0000313" key="2">
    <source>
        <dbReference type="EMBL" id="ORY81984.1"/>
    </source>
</evidence>
<proteinExistence type="predicted"/>
<reference evidence="2 3" key="1">
    <citation type="submission" date="2016-07" db="EMBL/GenBank/DDBJ databases">
        <title>Pervasive Adenine N6-methylation of Active Genes in Fungi.</title>
        <authorList>
            <consortium name="DOE Joint Genome Institute"/>
            <person name="Mondo S.J."/>
            <person name="Dannebaum R.O."/>
            <person name="Kuo R.C."/>
            <person name="Labutti K."/>
            <person name="Haridas S."/>
            <person name="Kuo A."/>
            <person name="Salamov A."/>
            <person name="Ahrendt S.R."/>
            <person name="Lipzen A."/>
            <person name="Sullivan W."/>
            <person name="Andreopoulos W.B."/>
            <person name="Clum A."/>
            <person name="Lindquist E."/>
            <person name="Daum C."/>
            <person name="Ramamoorthy G.K."/>
            <person name="Gryganskyi A."/>
            <person name="Culley D."/>
            <person name="Magnuson J.K."/>
            <person name="James T.Y."/>
            <person name="O'Malley M.A."/>
            <person name="Stajich J.E."/>
            <person name="Spatafora J.W."/>
            <person name="Visel A."/>
            <person name="Grigoriev I.V."/>
        </authorList>
    </citation>
    <scope>NUCLEOTIDE SEQUENCE [LARGE SCALE GENOMIC DNA]</scope>
    <source>
        <strain evidence="2 3">12-1054</strain>
    </source>
</reference>
<name>A0A1Y2FF05_PROLT</name>
<accession>A0A1Y2FF05</accession>
<dbReference type="InterPro" id="IPR001424">
    <property type="entry name" value="SOD_Cu_Zn_dom"/>
</dbReference>
<protein>
    <submittedName>
        <fullName evidence="2">Superoxide dismutase</fullName>
    </submittedName>
</protein>
<dbReference type="GO" id="GO:0046872">
    <property type="term" value="F:metal ion binding"/>
    <property type="evidence" value="ECO:0007669"/>
    <property type="project" value="InterPro"/>
</dbReference>
<dbReference type="Pfam" id="PF00080">
    <property type="entry name" value="Sod_Cu"/>
    <property type="match status" value="1"/>
</dbReference>
<evidence type="ECO:0000313" key="3">
    <source>
        <dbReference type="Proteomes" id="UP000193685"/>
    </source>
</evidence>
<dbReference type="GeneID" id="63787838"/>
<dbReference type="SUPFAM" id="SSF49329">
    <property type="entry name" value="Cu,Zn superoxide dismutase-like"/>
    <property type="match status" value="1"/>
</dbReference>
<dbReference type="Gene3D" id="2.60.40.200">
    <property type="entry name" value="Superoxide dismutase, copper/zinc binding domain"/>
    <property type="match status" value="1"/>
</dbReference>
<sequence>MFILAFICLAQAATIPQRAPGTQLSAVFNGPSDSPQGYIHFTSANVNDGINEMIVGIRLFNFDASIGNFSYHIHEKPVPERITDPGKDCLVAGGHFDTNGITDTHVCDMNNKHACQVGDLSGKYDKIQVYRVKTRSSVYRHIYSDERLQVDVGSGISGRSVVIHDNAKKRIACANILPVPA</sequence>
<feature type="domain" description="Superoxide dismutase copper/zinc binding" evidence="1">
    <location>
        <begin position="36"/>
        <end position="168"/>
    </location>
</feature>
<dbReference type="RefSeq" id="XP_040725118.1">
    <property type="nucleotide sequence ID" value="XM_040871239.1"/>
</dbReference>
<dbReference type="GO" id="GO:0006801">
    <property type="term" value="P:superoxide metabolic process"/>
    <property type="evidence" value="ECO:0007669"/>
    <property type="project" value="InterPro"/>
</dbReference>
<dbReference type="EMBL" id="MCFI01000010">
    <property type="protein sequence ID" value="ORY81984.1"/>
    <property type="molecule type" value="Genomic_DNA"/>
</dbReference>
<dbReference type="STRING" id="56484.A0A1Y2FF05"/>
<dbReference type="InterPro" id="IPR036423">
    <property type="entry name" value="SOD-like_Cu/Zn_dom_sf"/>
</dbReference>
<evidence type="ECO:0000259" key="1">
    <source>
        <dbReference type="Pfam" id="PF00080"/>
    </source>
</evidence>
<dbReference type="Proteomes" id="UP000193685">
    <property type="component" value="Unassembled WGS sequence"/>
</dbReference>
<dbReference type="InterPro" id="IPR053257">
    <property type="entry name" value="Cu-only_SOD"/>
</dbReference>
<dbReference type="PANTHER" id="PTHR20910:SF1">
    <property type="entry name" value="SUPEROXIDE DISMUTASE COPPER_ZINC BINDING DOMAIN-CONTAINING PROTEIN"/>
    <property type="match status" value="1"/>
</dbReference>
<dbReference type="AlphaFoldDB" id="A0A1Y2FF05"/>